<dbReference type="RefSeq" id="WP_045280655.1">
    <property type="nucleotide sequence ID" value="NZ_JYIW01000026.1"/>
</dbReference>
<dbReference type="OrthoDB" id="1118146at2"/>
<feature type="transmembrane region" description="Helical" evidence="5">
    <location>
        <begin position="276"/>
        <end position="294"/>
    </location>
</feature>
<sequence length="471" mass="52338">MAQHTRHPIAAPPTAPERESTGHLLLRGYVILVLIAIFAHTAVYNLVGQTGAGIAMILFTLATLAIGVPMISRRQPQPFRWRRLPWTALGYTALALVSVAWSQWRGPTLLTWVLLAAVTVNALFIAHVLTWHEIVRALSSAFKWILGLSLALELWVSLVIHGPLLPNFATLPDGKLDPQWYWVRDNLLDGGRVQGIVGNANLLAIISLFAIITFGILFAARARWRTTLALWMALAAYFLFRTASATAMVCAAAVAVVLLVALLMRRARTPGARTRIYTVAIGGTVLAVAAVWLLREPLLGLLGRSADLTGRSEKIWTKVIARAMEHPVFGNGFSSPWIPTDPSFDRWIVDHDITVFHAHNMWLDVFLQLGGLGVVLMAIVYLTLLWRAWFFAVDRPRWDLNSSRQFSPLTLLPSLFTVVLLVQGLSESTPIMLWGWLLVILLSFKLKSVPLVGVGERDLVFERGTRQRRVP</sequence>
<dbReference type="PATRIC" id="fig|82380.11.peg.3496"/>
<proteinExistence type="predicted"/>
<evidence type="ECO:0000259" key="6">
    <source>
        <dbReference type="Pfam" id="PF04932"/>
    </source>
</evidence>
<dbReference type="InterPro" id="IPR007016">
    <property type="entry name" value="O-antigen_ligase-rel_domated"/>
</dbReference>
<feature type="transmembrane region" description="Helical" evidence="5">
    <location>
        <begin position="53"/>
        <end position="72"/>
    </location>
</feature>
<dbReference type="PANTHER" id="PTHR37422:SF21">
    <property type="entry name" value="EXOQ-LIKE PROTEIN"/>
    <property type="match status" value="1"/>
</dbReference>
<evidence type="ECO:0000256" key="2">
    <source>
        <dbReference type="ARBA" id="ARBA00022692"/>
    </source>
</evidence>
<dbReference type="GO" id="GO:0016874">
    <property type="term" value="F:ligase activity"/>
    <property type="evidence" value="ECO:0007669"/>
    <property type="project" value="UniProtKB-KW"/>
</dbReference>
<evidence type="ECO:0000256" key="3">
    <source>
        <dbReference type="ARBA" id="ARBA00022989"/>
    </source>
</evidence>
<feature type="transmembrane region" description="Helical" evidence="5">
    <location>
        <begin position="141"/>
        <end position="160"/>
    </location>
</feature>
<evidence type="ECO:0000313" key="8">
    <source>
        <dbReference type="Proteomes" id="UP000033640"/>
    </source>
</evidence>
<comment type="caution">
    <text evidence="7">The sequence shown here is derived from an EMBL/GenBank/DDBJ whole genome shotgun (WGS) entry which is preliminary data.</text>
</comment>
<feature type="transmembrane region" description="Helical" evidence="5">
    <location>
        <begin position="431"/>
        <end position="454"/>
    </location>
</feature>
<evidence type="ECO:0000313" key="7">
    <source>
        <dbReference type="EMBL" id="KJL28395.1"/>
    </source>
</evidence>
<protein>
    <submittedName>
        <fullName evidence="7">O-Antigen ligase</fullName>
    </submittedName>
</protein>
<feature type="transmembrane region" description="Helical" evidence="5">
    <location>
        <begin position="24"/>
        <end position="47"/>
    </location>
</feature>
<feature type="domain" description="O-antigen ligase-related" evidence="6">
    <location>
        <begin position="232"/>
        <end position="377"/>
    </location>
</feature>
<dbReference type="Proteomes" id="UP000033640">
    <property type="component" value="Unassembled WGS sequence"/>
</dbReference>
<comment type="subcellular location">
    <subcellularLocation>
        <location evidence="1">Membrane</location>
        <topology evidence="1">Multi-pass membrane protein</topology>
    </subcellularLocation>
</comment>
<keyword evidence="4 5" id="KW-0472">Membrane</keyword>
<dbReference type="AlphaFoldDB" id="A0A0F0L7W0"/>
<dbReference type="GO" id="GO:0016020">
    <property type="term" value="C:membrane"/>
    <property type="evidence" value="ECO:0007669"/>
    <property type="project" value="UniProtKB-SubCell"/>
</dbReference>
<keyword evidence="2 5" id="KW-0812">Transmembrane</keyword>
<dbReference type="PANTHER" id="PTHR37422">
    <property type="entry name" value="TEICHURONIC ACID BIOSYNTHESIS PROTEIN TUAE"/>
    <property type="match status" value="1"/>
</dbReference>
<reference evidence="7 8" key="1">
    <citation type="submission" date="2015-02" db="EMBL/GenBank/DDBJ databases">
        <title>Draft genome sequences of ten Microbacterium spp. with emphasis on heavy metal contaminated environments.</title>
        <authorList>
            <person name="Corretto E."/>
        </authorList>
    </citation>
    <scope>NUCLEOTIDE SEQUENCE [LARGE SCALE GENOMIC DNA]</scope>
    <source>
        <strain evidence="7 8">BEL4b</strain>
    </source>
</reference>
<feature type="transmembrane region" description="Helical" evidence="5">
    <location>
        <begin position="110"/>
        <end position="129"/>
    </location>
</feature>
<evidence type="ECO:0000256" key="1">
    <source>
        <dbReference type="ARBA" id="ARBA00004141"/>
    </source>
</evidence>
<feature type="transmembrane region" description="Helical" evidence="5">
    <location>
        <begin position="246"/>
        <end position="264"/>
    </location>
</feature>
<dbReference type="InterPro" id="IPR051533">
    <property type="entry name" value="WaaL-like"/>
</dbReference>
<feature type="transmembrane region" description="Helical" evidence="5">
    <location>
        <begin position="196"/>
        <end position="217"/>
    </location>
</feature>
<keyword evidence="3 5" id="KW-1133">Transmembrane helix</keyword>
<feature type="transmembrane region" description="Helical" evidence="5">
    <location>
        <begin position="406"/>
        <end position="425"/>
    </location>
</feature>
<accession>A0A0F0L7W0</accession>
<organism evidence="7 8">
    <name type="scientific">Microbacterium oxydans</name>
    <dbReference type="NCBI Taxonomy" id="82380"/>
    <lineage>
        <taxon>Bacteria</taxon>
        <taxon>Bacillati</taxon>
        <taxon>Actinomycetota</taxon>
        <taxon>Actinomycetes</taxon>
        <taxon>Micrococcales</taxon>
        <taxon>Microbacteriaceae</taxon>
        <taxon>Microbacterium</taxon>
    </lineage>
</organism>
<gene>
    <name evidence="7" type="ORF">RS83_03466</name>
</gene>
<dbReference type="EMBL" id="JYIW01000026">
    <property type="protein sequence ID" value="KJL28395.1"/>
    <property type="molecule type" value="Genomic_DNA"/>
</dbReference>
<feature type="transmembrane region" description="Helical" evidence="5">
    <location>
        <begin position="365"/>
        <end position="386"/>
    </location>
</feature>
<feature type="transmembrane region" description="Helical" evidence="5">
    <location>
        <begin position="84"/>
        <end position="104"/>
    </location>
</feature>
<evidence type="ECO:0000256" key="5">
    <source>
        <dbReference type="SAM" id="Phobius"/>
    </source>
</evidence>
<evidence type="ECO:0000256" key="4">
    <source>
        <dbReference type="ARBA" id="ARBA00023136"/>
    </source>
</evidence>
<feature type="transmembrane region" description="Helical" evidence="5">
    <location>
        <begin position="224"/>
        <end position="240"/>
    </location>
</feature>
<name>A0A0F0L7W0_9MICO</name>
<dbReference type="Pfam" id="PF04932">
    <property type="entry name" value="Wzy_C"/>
    <property type="match status" value="1"/>
</dbReference>
<keyword evidence="7" id="KW-0436">Ligase</keyword>